<dbReference type="RefSeq" id="WP_160484585.1">
    <property type="nucleotide sequence ID" value="NZ_WUBR01000001.1"/>
</dbReference>
<organism evidence="1 2">
    <name type="scientific">Aurantiacibacter rhizosphaerae</name>
    <dbReference type="NCBI Taxonomy" id="2691582"/>
    <lineage>
        <taxon>Bacteria</taxon>
        <taxon>Pseudomonadati</taxon>
        <taxon>Pseudomonadota</taxon>
        <taxon>Alphaproteobacteria</taxon>
        <taxon>Sphingomonadales</taxon>
        <taxon>Erythrobacteraceae</taxon>
        <taxon>Aurantiacibacter</taxon>
    </lineage>
</organism>
<comment type="caution">
    <text evidence="1">The sequence shown here is derived from an EMBL/GenBank/DDBJ whole genome shotgun (WGS) entry which is preliminary data.</text>
</comment>
<dbReference type="Gene3D" id="3.40.50.300">
    <property type="entry name" value="P-loop containing nucleotide triphosphate hydrolases"/>
    <property type="match status" value="1"/>
</dbReference>
<dbReference type="SUPFAM" id="SSF53795">
    <property type="entry name" value="PEP carboxykinase-like"/>
    <property type="match status" value="1"/>
</dbReference>
<evidence type="ECO:0008006" key="3">
    <source>
        <dbReference type="Google" id="ProtNLM"/>
    </source>
</evidence>
<evidence type="ECO:0000313" key="1">
    <source>
        <dbReference type="EMBL" id="MWV26966.1"/>
    </source>
</evidence>
<name>A0A844XAI0_9SPHN</name>
<proteinExistence type="predicted"/>
<reference evidence="1 2" key="2">
    <citation type="submission" date="2020-02" db="EMBL/GenBank/DDBJ databases">
        <title>Erythrobacter dongmakensis sp. nov., isolated from a tidal mudflat.</title>
        <authorList>
            <person name="Kim I.S."/>
        </authorList>
    </citation>
    <scope>NUCLEOTIDE SEQUENCE [LARGE SCALE GENOMIC DNA]</scope>
    <source>
        <strain evidence="1 2">GH3-10</strain>
    </source>
</reference>
<protein>
    <recommendedName>
        <fullName evidence="3">HPr kinase/phosphorylase C-terminal domain-containing protein</fullName>
    </recommendedName>
</protein>
<dbReference type="Proteomes" id="UP000461409">
    <property type="component" value="Unassembled WGS sequence"/>
</dbReference>
<dbReference type="AlphaFoldDB" id="A0A844XAI0"/>
<evidence type="ECO:0000313" key="2">
    <source>
        <dbReference type="Proteomes" id="UP000461409"/>
    </source>
</evidence>
<dbReference type="EMBL" id="WUBR01000001">
    <property type="protein sequence ID" value="MWV26966.1"/>
    <property type="molecule type" value="Genomic_DNA"/>
</dbReference>
<reference evidence="1 2" key="1">
    <citation type="submission" date="2019-12" db="EMBL/GenBank/DDBJ databases">
        <authorList>
            <person name="Lee S.D."/>
        </authorList>
    </citation>
    <scope>NUCLEOTIDE SEQUENCE [LARGE SCALE GENOMIC DNA]</scope>
    <source>
        <strain evidence="1 2">GH3-10</strain>
    </source>
</reference>
<dbReference type="InterPro" id="IPR027417">
    <property type="entry name" value="P-loop_NTPase"/>
</dbReference>
<keyword evidence="2" id="KW-1185">Reference proteome</keyword>
<gene>
    <name evidence="1" type="ORF">GRF63_03510</name>
</gene>
<sequence>MVFARFSNSIYYPSALPLFESLFRGWRIARRPSVTAEASFLRKLSHRDALGIEVYASEWAQSFVVRFPSSTTFHISISEKTIQIEASRDVTVDQVERLLTDQIAPRILAQLGKLVIHASAVEIAGSAALLVGRSGLGKSTLGASFHQDGERLLGDDAIIISLRDGRWYAEAVYPSLRLRNDSCIQVFGSSNEKDYLESTWKCRLDDRLGVATKPVPLASIFFLEDKPKRLLPRVRALKPSPACMRILEHSFWLDPNDRALAAGRFLIAGQVADHISSFTLDFARDYAILPEVRDAVTASMPNAIMGVDER</sequence>
<accession>A0A844XAI0</accession>